<dbReference type="AlphaFoldDB" id="A0A1Y1YR39"/>
<dbReference type="Proteomes" id="UP000193144">
    <property type="component" value="Unassembled WGS sequence"/>
</dbReference>
<dbReference type="InterPro" id="IPR011761">
    <property type="entry name" value="ATP-grasp"/>
</dbReference>
<keyword evidence="6" id="KW-1185">Reference proteome</keyword>
<dbReference type="EMBL" id="MCFA01000189">
    <property type="protein sequence ID" value="ORY00025.1"/>
    <property type="molecule type" value="Genomic_DNA"/>
</dbReference>
<feature type="domain" description="ATP-grasp" evidence="4">
    <location>
        <begin position="208"/>
        <end position="421"/>
    </location>
</feature>
<evidence type="ECO:0000259" key="4">
    <source>
        <dbReference type="PROSITE" id="PS50975"/>
    </source>
</evidence>
<evidence type="ECO:0000256" key="3">
    <source>
        <dbReference type="SAM" id="Phobius"/>
    </source>
</evidence>
<keyword evidence="3" id="KW-1133">Transmembrane helix</keyword>
<dbReference type="OrthoDB" id="186626at2759"/>
<proteinExistence type="predicted"/>
<feature type="compositionally biased region" description="Basic and acidic residues" evidence="2">
    <location>
        <begin position="53"/>
        <end position="68"/>
    </location>
</feature>
<dbReference type="STRING" id="1231657.A0A1Y1YR39"/>
<dbReference type="GO" id="GO:0005524">
    <property type="term" value="F:ATP binding"/>
    <property type="evidence" value="ECO:0007669"/>
    <property type="project" value="UniProtKB-UniRule"/>
</dbReference>
<evidence type="ECO:0000313" key="6">
    <source>
        <dbReference type="Proteomes" id="UP000193144"/>
    </source>
</evidence>
<accession>A0A1Y1YR39</accession>
<dbReference type="PROSITE" id="PS50975">
    <property type="entry name" value="ATP_GRASP"/>
    <property type="match status" value="1"/>
</dbReference>
<organism evidence="5 6">
    <name type="scientific">Clohesyomyces aquaticus</name>
    <dbReference type="NCBI Taxonomy" id="1231657"/>
    <lineage>
        <taxon>Eukaryota</taxon>
        <taxon>Fungi</taxon>
        <taxon>Dikarya</taxon>
        <taxon>Ascomycota</taxon>
        <taxon>Pezizomycotina</taxon>
        <taxon>Dothideomycetes</taxon>
        <taxon>Pleosporomycetidae</taxon>
        <taxon>Pleosporales</taxon>
        <taxon>Lindgomycetaceae</taxon>
        <taxon>Clohesyomyces</taxon>
    </lineage>
</organism>
<dbReference type="Gene3D" id="3.30.470.20">
    <property type="entry name" value="ATP-grasp fold, B domain"/>
    <property type="match status" value="1"/>
</dbReference>
<evidence type="ECO:0000256" key="2">
    <source>
        <dbReference type="SAM" id="MobiDB-lite"/>
    </source>
</evidence>
<dbReference type="GO" id="GO:0046872">
    <property type="term" value="F:metal ion binding"/>
    <property type="evidence" value="ECO:0007669"/>
    <property type="project" value="InterPro"/>
</dbReference>
<keyword evidence="3" id="KW-0812">Transmembrane</keyword>
<dbReference type="SUPFAM" id="SSF56059">
    <property type="entry name" value="Glutathione synthetase ATP-binding domain-like"/>
    <property type="match status" value="1"/>
</dbReference>
<keyword evidence="1" id="KW-0067">ATP-binding</keyword>
<keyword evidence="3" id="KW-0472">Membrane</keyword>
<gene>
    <name evidence="5" type="ORF">BCR34DRAFT_606422</name>
</gene>
<keyword evidence="1" id="KW-0547">Nucleotide-binding</keyword>
<feature type="region of interest" description="Disordered" evidence="2">
    <location>
        <begin position="49"/>
        <end position="68"/>
    </location>
</feature>
<comment type="caution">
    <text evidence="5">The sequence shown here is derived from an EMBL/GenBank/DDBJ whole genome shotgun (WGS) entry which is preliminary data.</text>
</comment>
<feature type="transmembrane region" description="Helical" evidence="3">
    <location>
        <begin position="21"/>
        <end position="44"/>
    </location>
</feature>
<sequence>MSSAPKQSNSTPFFYHHLPKNLLLILLSFICLPVTATLVLLSLYSSRTTPNAPKREQKQDQDAKQNAKARDQVPITILVTGVSMTKGLSIARLLSQYTPHLILGADVEHIPNTSPGRYSRSLTAFFPLTPPDANSAEPYIESLAHLIRATNVDLWISCSSVVSAVEDGEVVRRVEKGIRERNWDGRIFKAVQFSEDVVQELHSKDRFLEFVRGIGEVVPETHRCESPDAVVRILKKERKGTVGNTDAKKNGRRKDEKKDMRYILKPIGVDDRARGNMMTLLPLPTVKETTEYISTLSIGKSNPYILQQYISGPEYCTHALVIRGVVQAFVACPSSDLLMHYEALDPSAPLTQDMLRFTEKVAKEKGENFTGHLSFDFLAEGDREGEKSELFPIECNPRAHTAVVLFQDEPRMAQRYLDIFSASSERPHAKQDVLVPEMQCPRYYWAGHDLVALVIIPVLDLLWGQASVADVKKGGWEFWTHLRDWRDGTFEAWDPVPFLVLYHVYWPMKFLESVLNGKQWSRTTKIFEC</sequence>
<name>A0A1Y1YR39_9PLEO</name>
<evidence type="ECO:0000256" key="1">
    <source>
        <dbReference type="PROSITE-ProRule" id="PRU00409"/>
    </source>
</evidence>
<evidence type="ECO:0000313" key="5">
    <source>
        <dbReference type="EMBL" id="ORY00025.1"/>
    </source>
</evidence>
<reference evidence="5 6" key="1">
    <citation type="submission" date="2016-07" db="EMBL/GenBank/DDBJ databases">
        <title>Pervasive Adenine N6-methylation of Active Genes in Fungi.</title>
        <authorList>
            <consortium name="DOE Joint Genome Institute"/>
            <person name="Mondo S.J."/>
            <person name="Dannebaum R.O."/>
            <person name="Kuo R.C."/>
            <person name="Labutti K."/>
            <person name="Haridas S."/>
            <person name="Kuo A."/>
            <person name="Salamov A."/>
            <person name="Ahrendt S.R."/>
            <person name="Lipzen A."/>
            <person name="Sullivan W."/>
            <person name="Andreopoulos W.B."/>
            <person name="Clum A."/>
            <person name="Lindquist E."/>
            <person name="Daum C."/>
            <person name="Ramamoorthy G.K."/>
            <person name="Gryganskyi A."/>
            <person name="Culley D."/>
            <person name="Magnuson J.K."/>
            <person name="James T.Y."/>
            <person name="O'Malley M.A."/>
            <person name="Stajich J.E."/>
            <person name="Spatafora J.W."/>
            <person name="Visel A."/>
            <person name="Grigoriev I.V."/>
        </authorList>
    </citation>
    <scope>NUCLEOTIDE SEQUENCE [LARGE SCALE GENOMIC DNA]</scope>
    <source>
        <strain evidence="5 6">CBS 115471</strain>
    </source>
</reference>
<protein>
    <recommendedName>
        <fullName evidence="4">ATP-grasp domain-containing protein</fullName>
    </recommendedName>
</protein>